<comment type="similarity">
    <text evidence="3">Belongs to the HAD-like hydrolase superfamily. CbbY/CbbZ/Gph/YieH family.</text>
</comment>
<evidence type="ECO:0000256" key="2">
    <source>
        <dbReference type="ARBA" id="ARBA00004818"/>
    </source>
</evidence>
<dbReference type="InterPro" id="IPR050155">
    <property type="entry name" value="HAD-like_hydrolase_sf"/>
</dbReference>
<dbReference type="KEGG" id="cna:AB433_03135"/>
<dbReference type="InterPro" id="IPR023198">
    <property type="entry name" value="PGP-like_dom2"/>
</dbReference>
<dbReference type="PANTHER" id="PTHR43434">
    <property type="entry name" value="PHOSPHOGLYCOLATE PHOSPHATASE"/>
    <property type="match status" value="1"/>
</dbReference>
<dbReference type="Proteomes" id="UP000035287">
    <property type="component" value="Chromosome"/>
</dbReference>
<dbReference type="SUPFAM" id="SSF56784">
    <property type="entry name" value="HAD-like"/>
    <property type="match status" value="1"/>
</dbReference>
<evidence type="ECO:0000256" key="4">
    <source>
        <dbReference type="ARBA" id="ARBA00013078"/>
    </source>
</evidence>
<comment type="catalytic activity">
    <reaction evidence="1">
        <text>2-phosphoglycolate + H2O = glycolate + phosphate</text>
        <dbReference type="Rhea" id="RHEA:14369"/>
        <dbReference type="ChEBI" id="CHEBI:15377"/>
        <dbReference type="ChEBI" id="CHEBI:29805"/>
        <dbReference type="ChEBI" id="CHEBI:43474"/>
        <dbReference type="ChEBI" id="CHEBI:58033"/>
        <dbReference type="EC" id="3.1.3.18"/>
    </reaction>
</comment>
<dbReference type="Gene3D" id="3.40.50.1000">
    <property type="entry name" value="HAD superfamily/HAD-like"/>
    <property type="match status" value="1"/>
</dbReference>
<name>A0A0G3XLK9_9SPHN</name>
<protein>
    <recommendedName>
        <fullName evidence="4">phosphoglycolate phosphatase</fullName>
        <ecNumber evidence="4">3.1.3.18</ecNumber>
    </recommendedName>
</protein>
<dbReference type="PATRIC" id="fig|1348774.3.peg.657"/>
<dbReference type="InterPro" id="IPR036412">
    <property type="entry name" value="HAD-like_sf"/>
</dbReference>
<accession>A0A0G3XLK9</accession>
<proteinExistence type="inferred from homology"/>
<dbReference type="InterPro" id="IPR023214">
    <property type="entry name" value="HAD_sf"/>
</dbReference>
<dbReference type="NCBIfam" id="TIGR01549">
    <property type="entry name" value="HAD-SF-IA-v1"/>
    <property type="match status" value="1"/>
</dbReference>
<dbReference type="GO" id="GO:0005829">
    <property type="term" value="C:cytosol"/>
    <property type="evidence" value="ECO:0007669"/>
    <property type="project" value="TreeGrafter"/>
</dbReference>
<dbReference type="Pfam" id="PF00702">
    <property type="entry name" value="Hydrolase"/>
    <property type="match status" value="1"/>
</dbReference>
<gene>
    <name evidence="5" type="ORF">AB433_03135</name>
</gene>
<dbReference type="PANTHER" id="PTHR43434:SF1">
    <property type="entry name" value="PHOSPHOGLYCOLATE PHOSPHATASE"/>
    <property type="match status" value="1"/>
</dbReference>
<comment type="pathway">
    <text evidence="2">Organic acid metabolism; glycolate biosynthesis; glycolate from 2-phosphoglycolate: step 1/1.</text>
</comment>
<keyword evidence="6" id="KW-1185">Reference proteome</keyword>
<dbReference type="SFLD" id="SFLDS00003">
    <property type="entry name" value="Haloacid_Dehalogenase"/>
    <property type="match status" value="1"/>
</dbReference>
<dbReference type="Gene3D" id="1.10.150.240">
    <property type="entry name" value="Putative phosphatase, domain 2"/>
    <property type="match status" value="1"/>
</dbReference>
<evidence type="ECO:0000256" key="1">
    <source>
        <dbReference type="ARBA" id="ARBA00000830"/>
    </source>
</evidence>
<evidence type="ECO:0000313" key="5">
    <source>
        <dbReference type="EMBL" id="AKM11499.1"/>
    </source>
</evidence>
<organism evidence="5 6">
    <name type="scientific">Croceicoccus naphthovorans</name>
    <dbReference type="NCBI Taxonomy" id="1348774"/>
    <lineage>
        <taxon>Bacteria</taxon>
        <taxon>Pseudomonadati</taxon>
        <taxon>Pseudomonadota</taxon>
        <taxon>Alphaproteobacteria</taxon>
        <taxon>Sphingomonadales</taxon>
        <taxon>Erythrobacteraceae</taxon>
        <taxon>Croceicoccus</taxon>
    </lineage>
</organism>
<sequence>MGFDLDGTLLETAPDIANALNHALKLAGLPSFAFEEVRPMIGGGAKRLLVRALADRHGSTVPDDVIDPLYAELLNHYAANIAVESFAFDGLLPALDALADQGITLGVATNKLESLARSLLDEIGLADRFACVIGGDTLGTANAKPKPDMLHELERRCGGGPTAFVGDSIYDTSAARAAGQPCVAVSFGYRSEPIEDLRADAVIDHFDQLVPVLATL</sequence>
<dbReference type="EMBL" id="CP011770">
    <property type="protein sequence ID" value="AKM11499.1"/>
    <property type="molecule type" value="Genomic_DNA"/>
</dbReference>
<dbReference type="SFLD" id="SFLDG01129">
    <property type="entry name" value="C1.5:_HAD__Beta-PGM__Phosphata"/>
    <property type="match status" value="1"/>
</dbReference>
<evidence type="ECO:0000313" key="6">
    <source>
        <dbReference type="Proteomes" id="UP000035287"/>
    </source>
</evidence>
<reference evidence="5 6" key="1">
    <citation type="submission" date="2015-06" db="EMBL/GenBank/DDBJ databases">
        <authorList>
            <person name="Zeng Y."/>
            <person name="Huang Y."/>
        </authorList>
    </citation>
    <scope>NUCLEOTIDE SEQUENCE [LARGE SCALE GENOMIC DNA]</scope>
    <source>
        <strain evidence="5 6">PQ-2</strain>
    </source>
</reference>
<dbReference type="GO" id="GO:0006281">
    <property type="term" value="P:DNA repair"/>
    <property type="evidence" value="ECO:0007669"/>
    <property type="project" value="TreeGrafter"/>
</dbReference>
<dbReference type="AlphaFoldDB" id="A0A0G3XLK9"/>
<evidence type="ECO:0000256" key="3">
    <source>
        <dbReference type="ARBA" id="ARBA00006171"/>
    </source>
</evidence>
<dbReference type="STRING" id="1348774.AB433_03135"/>
<dbReference type="InterPro" id="IPR006439">
    <property type="entry name" value="HAD-SF_hydro_IA"/>
</dbReference>
<dbReference type="GO" id="GO:0008967">
    <property type="term" value="F:phosphoglycolate phosphatase activity"/>
    <property type="evidence" value="ECO:0007669"/>
    <property type="project" value="UniProtKB-EC"/>
</dbReference>
<dbReference type="EC" id="3.1.3.18" evidence="4"/>